<evidence type="ECO:0000313" key="2">
    <source>
        <dbReference type="EMBL" id="MFL9835329.1"/>
    </source>
</evidence>
<evidence type="ECO:0000313" key="3">
    <source>
        <dbReference type="Proteomes" id="UP001629058"/>
    </source>
</evidence>
<protein>
    <submittedName>
        <fullName evidence="2">Uncharacterized protein</fullName>
    </submittedName>
</protein>
<proteinExistence type="predicted"/>
<accession>A0ABW8Y5E0</accession>
<reference evidence="2 3" key="1">
    <citation type="submission" date="2024-06" db="EMBL/GenBank/DDBJ databases">
        <authorList>
            <person name="Kaempfer P."/>
            <person name="Viver T."/>
        </authorList>
    </citation>
    <scope>NUCLEOTIDE SEQUENCE [LARGE SCALE GENOMIC DNA]</scope>
    <source>
        <strain evidence="2 3">ST-37</strain>
    </source>
</reference>
<gene>
    <name evidence="2" type="ORF">ABS765_14980</name>
</gene>
<dbReference type="EMBL" id="JBELPY010000012">
    <property type="protein sequence ID" value="MFL9835329.1"/>
    <property type="molecule type" value="Genomic_DNA"/>
</dbReference>
<feature type="chain" id="PRO_5047385549" evidence="1">
    <location>
        <begin position="19"/>
        <end position="100"/>
    </location>
</feature>
<dbReference type="RefSeq" id="WP_408091963.1">
    <property type="nucleotide sequence ID" value="NZ_JBELPY010000012.1"/>
</dbReference>
<keyword evidence="1" id="KW-0732">Signal</keyword>
<evidence type="ECO:0000256" key="1">
    <source>
        <dbReference type="SAM" id="SignalP"/>
    </source>
</evidence>
<organism evidence="2 3">
    <name type="scientific">Chryseobacterium terrae</name>
    <dbReference type="NCBI Taxonomy" id="3163299"/>
    <lineage>
        <taxon>Bacteria</taxon>
        <taxon>Pseudomonadati</taxon>
        <taxon>Bacteroidota</taxon>
        <taxon>Flavobacteriia</taxon>
        <taxon>Flavobacteriales</taxon>
        <taxon>Weeksellaceae</taxon>
        <taxon>Chryseobacterium group</taxon>
        <taxon>Chryseobacterium</taxon>
    </lineage>
</organism>
<keyword evidence="3" id="KW-1185">Reference proteome</keyword>
<sequence>MKLLLTFLLITCSALVSAQNKELNNEQQNIPDSVLVSKNKKNGLTLKINKKTSSEIKSDVAQNINIVREINTVLNYKVNKIWREDLYCLVCGRNYNSKAA</sequence>
<comment type="caution">
    <text evidence="2">The sequence shown here is derived from an EMBL/GenBank/DDBJ whole genome shotgun (WGS) entry which is preliminary data.</text>
</comment>
<feature type="signal peptide" evidence="1">
    <location>
        <begin position="1"/>
        <end position="18"/>
    </location>
</feature>
<name>A0ABW8Y5E0_9FLAO</name>
<dbReference type="Proteomes" id="UP001629058">
    <property type="component" value="Unassembled WGS sequence"/>
</dbReference>